<evidence type="ECO:0008006" key="13">
    <source>
        <dbReference type="Google" id="ProtNLM"/>
    </source>
</evidence>
<keyword evidence="2" id="KW-0813">Transport</keyword>
<dbReference type="PANTHER" id="PTHR32361">
    <property type="entry name" value="FERRIC/CUPRIC REDUCTASE TRANSMEMBRANE COMPONENT"/>
    <property type="match status" value="1"/>
</dbReference>
<dbReference type="InterPro" id="IPR013130">
    <property type="entry name" value="Fe3_Rdtase_TM_dom"/>
</dbReference>
<dbReference type="RefSeq" id="XP_024771702.1">
    <property type="nucleotide sequence ID" value="XM_024917581.1"/>
</dbReference>
<evidence type="ECO:0000313" key="11">
    <source>
        <dbReference type="EMBL" id="PTB52025.1"/>
    </source>
</evidence>
<keyword evidence="5" id="KW-0560">Oxidoreductase</keyword>
<evidence type="ECO:0000259" key="10">
    <source>
        <dbReference type="Pfam" id="PF08030"/>
    </source>
</evidence>
<dbReference type="CDD" id="cd06186">
    <property type="entry name" value="NOX_Duox_like_FAD_NADP"/>
    <property type="match status" value="1"/>
</dbReference>
<dbReference type="GeneID" id="36626150"/>
<feature type="transmembrane region" description="Helical" evidence="8">
    <location>
        <begin position="256"/>
        <end position="272"/>
    </location>
</feature>
<keyword evidence="6" id="KW-0406">Ion transport</keyword>
<feature type="transmembrane region" description="Helical" evidence="8">
    <location>
        <begin position="183"/>
        <end position="204"/>
    </location>
</feature>
<dbReference type="Proteomes" id="UP000241690">
    <property type="component" value="Unassembled WGS sequence"/>
</dbReference>
<dbReference type="Pfam" id="PF08030">
    <property type="entry name" value="NAD_binding_6"/>
    <property type="match status" value="1"/>
</dbReference>
<dbReference type="AlphaFoldDB" id="A0A2T4A4M8"/>
<evidence type="ECO:0000256" key="7">
    <source>
        <dbReference type="ARBA" id="ARBA00023136"/>
    </source>
</evidence>
<dbReference type="PANTHER" id="PTHR32361:SF3">
    <property type="entry name" value="REDUCTASE, PUTATIVE (AFU_ORTHOLOGUE AFUA_6G13750)-RELATED"/>
    <property type="match status" value="1"/>
</dbReference>
<reference evidence="11 12" key="1">
    <citation type="submission" date="2016-07" db="EMBL/GenBank/DDBJ databases">
        <title>Multiple horizontal gene transfer events from other fungi enriched the ability of initially mycotrophic Trichoderma (Ascomycota) to feed on dead plant biomass.</title>
        <authorList>
            <consortium name="DOE Joint Genome Institute"/>
            <person name="Aerts A."/>
            <person name="Atanasova L."/>
            <person name="Chenthamara K."/>
            <person name="Zhang J."/>
            <person name="Grujic M."/>
            <person name="Henrissat B."/>
            <person name="Kuo A."/>
            <person name="Salamov A."/>
            <person name="Lipzen A."/>
            <person name="Labutti K."/>
            <person name="Barry K."/>
            <person name="Miao Y."/>
            <person name="Rahimi M.J."/>
            <person name="Shen Q."/>
            <person name="Grigoriev I.V."/>
            <person name="Kubicek C.P."/>
            <person name="Druzhinina I.S."/>
        </authorList>
    </citation>
    <scope>NUCLEOTIDE SEQUENCE [LARGE SCALE GENOMIC DNA]</scope>
    <source>
        <strain evidence="11 12">CBS 226.95</strain>
    </source>
</reference>
<dbReference type="EMBL" id="KZ679684">
    <property type="protein sequence ID" value="PTB52025.1"/>
    <property type="molecule type" value="Genomic_DNA"/>
</dbReference>
<evidence type="ECO:0000256" key="4">
    <source>
        <dbReference type="ARBA" id="ARBA00022989"/>
    </source>
</evidence>
<gene>
    <name evidence="11" type="ORF">M431DRAFT_497328</name>
</gene>
<keyword evidence="4 8" id="KW-1133">Transmembrane helix</keyword>
<proteinExistence type="predicted"/>
<dbReference type="GO" id="GO:0006879">
    <property type="term" value="P:intracellular iron ion homeostasis"/>
    <property type="evidence" value="ECO:0007669"/>
    <property type="project" value="TreeGrafter"/>
</dbReference>
<feature type="transmembrane region" description="Helical" evidence="8">
    <location>
        <begin position="224"/>
        <end position="244"/>
    </location>
</feature>
<dbReference type="InterPro" id="IPR039261">
    <property type="entry name" value="FNR_nucleotide-bd"/>
</dbReference>
<evidence type="ECO:0000256" key="3">
    <source>
        <dbReference type="ARBA" id="ARBA00022692"/>
    </source>
</evidence>
<feature type="transmembrane region" description="Helical" evidence="8">
    <location>
        <begin position="98"/>
        <end position="121"/>
    </location>
</feature>
<dbReference type="SUPFAM" id="SSF52343">
    <property type="entry name" value="Ferredoxin reductase-like, C-terminal NADP-linked domain"/>
    <property type="match status" value="1"/>
</dbReference>
<dbReference type="GO" id="GO:0005886">
    <property type="term" value="C:plasma membrane"/>
    <property type="evidence" value="ECO:0007669"/>
    <property type="project" value="TreeGrafter"/>
</dbReference>
<evidence type="ECO:0000256" key="8">
    <source>
        <dbReference type="SAM" id="Phobius"/>
    </source>
</evidence>
<dbReference type="GO" id="GO:0015677">
    <property type="term" value="P:copper ion import"/>
    <property type="evidence" value="ECO:0007669"/>
    <property type="project" value="TreeGrafter"/>
</dbReference>
<dbReference type="InterPro" id="IPR051410">
    <property type="entry name" value="Ferric/Cupric_Reductase"/>
</dbReference>
<dbReference type="GO" id="GO:0000293">
    <property type="term" value="F:ferric-chelate reductase activity"/>
    <property type="evidence" value="ECO:0007669"/>
    <property type="project" value="TreeGrafter"/>
</dbReference>
<name>A0A2T4A4M8_TRIHA</name>
<feature type="domain" description="Ferric oxidoreductase" evidence="9">
    <location>
        <begin position="146"/>
        <end position="268"/>
    </location>
</feature>
<evidence type="ECO:0000256" key="6">
    <source>
        <dbReference type="ARBA" id="ARBA00023065"/>
    </source>
</evidence>
<evidence type="ECO:0000259" key="9">
    <source>
        <dbReference type="Pfam" id="PF01794"/>
    </source>
</evidence>
<evidence type="ECO:0000256" key="5">
    <source>
        <dbReference type="ARBA" id="ARBA00023002"/>
    </source>
</evidence>
<keyword evidence="7 8" id="KW-0472">Membrane</keyword>
<protein>
    <recommendedName>
        <fullName evidence="13">FAD-binding FR-type domain-containing protein</fullName>
    </recommendedName>
</protein>
<feature type="transmembrane region" description="Helical" evidence="8">
    <location>
        <begin position="141"/>
        <end position="162"/>
    </location>
</feature>
<dbReference type="InterPro" id="IPR013121">
    <property type="entry name" value="Fe_red_NAD-bd_6"/>
</dbReference>
<dbReference type="Gene3D" id="3.40.50.80">
    <property type="entry name" value="Nucleotide-binding domain of ferredoxin-NADP reductase (FNR) module"/>
    <property type="match status" value="1"/>
</dbReference>
<dbReference type="GO" id="GO:0006826">
    <property type="term" value="P:iron ion transport"/>
    <property type="evidence" value="ECO:0007669"/>
    <property type="project" value="TreeGrafter"/>
</dbReference>
<dbReference type="SFLD" id="SFLDG01168">
    <property type="entry name" value="Ferric_reductase_subgroup_(FRE"/>
    <property type="match status" value="1"/>
</dbReference>
<dbReference type="SFLD" id="SFLDS00052">
    <property type="entry name" value="Ferric_Reductase_Domain"/>
    <property type="match status" value="1"/>
</dbReference>
<dbReference type="STRING" id="983964.A0A2T4A4M8"/>
<feature type="domain" description="Ferric reductase NAD binding" evidence="10">
    <location>
        <begin position="406"/>
        <end position="502"/>
    </location>
</feature>
<comment type="subcellular location">
    <subcellularLocation>
        <location evidence="1">Membrane</location>
        <topology evidence="1">Multi-pass membrane protein</topology>
    </subcellularLocation>
</comment>
<evidence type="ECO:0000256" key="1">
    <source>
        <dbReference type="ARBA" id="ARBA00004141"/>
    </source>
</evidence>
<evidence type="ECO:0000313" key="12">
    <source>
        <dbReference type="Proteomes" id="UP000241690"/>
    </source>
</evidence>
<sequence length="576" mass="65251">MGCSKDNSMNDRSYARPLSSQDHWPEQHWWYADRAVPCTNDKVSYEYLDLVYSAHDLSILYASISSARLRRTVGSAIRYFLLRDSIRSIFGRTTRLQVTVLLSLIGYLIIWFFVGLTYRTWVTPVKNLPGVYNTRTTLGPWSDHIGVLAYALTALSAMLANRESALSFLTRVSYQSFSFLHRWLGYIIFVQSALHTVGCCVVEIRLHQPQPLVAQHWVVETYLVWGIVSMTILALLVGLSKTWGIRLTGYEAFRKLHYSLAMVYIGACWGHWDKLKCIMLPSLIFWLIDRACHLMRTGLLHYHILNSGHVGLRTYPEYGDVYRLDLANNQDPWAIGQHYYLCFPESIETGLVKHSYIIRTKHGETKNFAQLCASKLSPAVCPDIKTTPVILTGPYGSHTMDNIEPHSNVLCVAGGTGITYVLPILLQHAQSLRPVRAKYSLIWSIKETRDLKWVEAELNALQQAPEDMNLDINIFVTQVKEVTSIESSGTTDGRSRSLYLHQSDGINGYRRRDVANFIGDFLESTIDGPTIVFSSGLGVIISDVRGAVAGFNSPSRVWCGQQRYDLEFVGEDRMEI</sequence>
<accession>A0A2T4A4M8</accession>
<dbReference type="Pfam" id="PF01794">
    <property type="entry name" value="Ferric_reduct"/>
    <property type="match status" value="1"/>
</dbReference>
<organism evidence="11 12">
    <name type="scientific">Trichoderma harzianum CBS 226.95</name>
    <dbReference type="NCBI Taxonomy" id="983964"/>
    <lineage>
        <taxon>Eukaryota</taxon>
        <taxon>Fungi</taxon>
        <taxon>Dikarya</taxon>
        <taxon>Ascomycota</taxon>
        <taxon>Pezizomycotina</taxon>
        <taxon>Sordariomycetes</taxon>
        <taxon>Hypocreomycetidae</taxon>
        <taxon>Hypocreales</taxon>
        <taxon>Hypocreaceae</taxon>
        <taxon>Trichoderma</taxon>
    </lineage>
</organism>
<keyword evidence="3 8" id="KW-0812">Transmembrane</keyword>
<evidence type="ECO:0000256" key="2">
    <source>
        <dbReference type="ARBA" id="ARBA00022448"/>
    </source>
</evidence>
<keyword evidence="12" id="KW-1185">Reference proteome</keyword>